<dbReference type="Proteomes" id="UP000199385">
    <property type="component" value="Chromosome I"/>
</dbReference>
<keyword evidence="1" id="KW-0472">Membrane</keyword>
<organism evidence="2 3">
    <name type="scientific">Micromonospora auratinigra</name>
    <dbReference type="NCBI Taxonomy" id="261654"/>
    <lineage>
        <taxon>Bacteria</taxon>
        <taxon>Bacillati</taxon>
        <taxon>Actinomycetota</taxon>
        <taxon>Actinomycetes</taxon>
        <taxon>Micromonosporales</taxon>
        <taxon>Micromonosporaceae</taxon>
        <taxon>Micromonospora</taxon>
    </lineage>
</organism>
<sequence>MTTPIADPPPPAAAPAPVVDTLTCRYCGSAPAIKATLRGHQGFVLVWRMLSRRGPFCRSCGIAVCRDMTADTLYQGWWGAASMILTPLVLLGNLVTRVRLGRLAEPHPGAPGTPAVPGRPVFRRAAALGLLVPVALVAVVRWSIADDPAYAAVGDCVKVTDLVTRSSVSVVDCGDPAAGYVVVGRVDDATGDAACARFSGVVASYTERQRSDRYLLCLGPNR</sequence>
<accession>A0A1A9A3M6</accession>
<keyword evidence="1" id="KW-0812">Transmembrane</keyword>
<evidence type="ECO:0000313" key="2">
    <source>
        <dbReference type="EMBL" id="SBT50771.1"/>
    </source>
</evidence>
<evidence type="ECO:0000256" key="1">
    <source>
        <dbReference type="SAM" id="Phobius"/>
    </source>
</evidence>
<evidence type="ECO:0000313" key="3">
    <source>
        <dbReference type="Proteomes" id="UP000199385"/>
    </source>
</evidence>
<feature type="transmembrane region" description="Helical" evidence="1">
    <location>
        <begin position="125"/>
        <end position="144"/>
    </location>
</feature>
<dbReference type="PATRIC" id="fig|261654.4.peg.4962"/>
<protein>
    <submittedName>
        <fullName evidence="2">Uncharacterized protein</fullName>
    </submittedName>
</protein>
<keyword evidence="1" id="KW-1133">Transmembrane helix</keyword>
<gene>
    <name evidence="2" type="ORF">GA0070611_4894</name>
</gene>
<dbReference type="EMBL" id="LT594323">
    <property type="protein sequence ID" value="SBT50771.1"/>
    <property type="molecule type" value="Genomic_DNA"/>
</dbReference>
<proteinExistence type="predicted"/>
<dbReference type="AlphaFoldDB" id="A0A1A9A3M6"/>
<dbReference type="STRING" id="261654.GA0070611_4894"/>
<keyword evidence="3" id="KW-1185">Reference proteome</keyword>
<dbReference type="RefSeq" id="WP_091668637.1">
    <property type="nucleotide sequence ID" value="NZ_LT594323.1"/>
</dbReference>
<dbReference type="OrthoDB" id="3298677at2"/>
<feature type="transmembrane region" description="Helical" evidence="1">
    <location>
        <begin position="76"/>
        <end position="95"/>
    </location>
</feature>
<name>A0A1A9A3M6_9ACTN</name>
<reference evidence="3" key="1">
    <citation type="submission" date="2016-06" db="EMBL/GenBank/DDBJ databases">
        <authorList>
            <person name="Varghese N."/>
            <person name="Submissions Spin"/>
        </authorList>
    </citation>
    <scope>NUCLEOTIDE SEQUENCE [LARGE SCALE GENOMIC DNA]</scope>
    <source>
        <strain evidence="3">DSM 44815</strain>
    </source>
</reference>